<comment type="function">
    <text evidence="18">5-phosphoribose 1-diphosphate synthase involved in nucleotide, histidine, and tryptophan biosynthesis. Active in heteromultimeric complexes with other 5-phosphoribose 1-diphosphate synthases.</text>
</comment>
<gene>
    <name evidence="22" type="ORF">G7K_0400-t1</name>
</gene>
<evidence type="ECO:0000256" key="3">
    <source>
        <dbReference type="ARBA" id="ARBA00006478"/>
    </source>
</evidence>
<dbReference type="SUPFAM" id="SSF52540">
    <property type="entry name" value="P-loop containing nucleoside triphosphate hydrolases"/>
    <property type="match status" value="1"/>
</dbReference>
<keyword evidence="14" id="KW-0647">Proteasome</keyword>
<accession>A0A0E9N8N8</accession>
<dbReference type="GO" id="GO:0016301">
    <property type="term" value="F:kinase activity"/>
    <property type="evidence" value="ECO:0007669"/>
    <property type="project" value="UniProtKB-KW"/>
</dbReference>
<organism evidence="22 23">
    <name type="scientific">Saitoella complicata (strain BCRC 22490 / CBS 7301 / JCM 7358 / NBRC 10748 / NRRL Y-17804)</name>
    <dbReference type="NCBI Taxonomy" id="698492"/>
    <lineage>
        <taxon>Eukaryota</taxon>
        <taxon>Fungi</taxon>
        <taxon>Dikarya</taxon>
        <taxon>Ascomycota</taxon>
        <taxon>Taphrinomycotina</taxon>
        <taxon>Taphrinomycotina incertae sedis</taxon>
        <taxon>Saitoella</taxon>
    </lineage>
</organism>
<dbReference type="Gene3D" id="1.10.8.60">
    <property type="match status" value="1"/>
</dbReference>
<dbReference type="InterPro" id="IPR003959">
    <property type="entry name" value="ATPase_AAA_core"/>
</dbReference>
<dbReference type="InterPro" id="IPR041569">
    <property type="entry name" value="AAA_lid_3"/>
</dbReference>
<evidence type="ECO:0000256" key="16">
    <source>
        <dbReference type="ARBA" id="ARBA00024661"/>
    </source>
</evidence>
<dbReference type="GO" id="GO:0000287">
    <property type="term" value="F:magnesium ion binding"/>
    <property type="evidence" value="ECO:0007669"/>
    <property type="project" value="InterPro"/>
</dbReference>
<feature type="coiled-coil region" evidence="20">
    <location>
        <begin position="354"/>
        <end position="388"/>
    </location>
</feature>
<evidence type="ECO:0000256" key="19">
    <source>
        <dbReference type="ARBA" id="ARBA00069286"/>
    </source>
</evidence>
<dbReference type="PANTHER" id="PTHR23073">
    <property type="entry name" value="26S PROTEASOME REGULATORY SUBUNIT"/>
    <property type="match status" value="1"/>
</dbReference>
<dbReference type="PROSITE" id="PS00114">
    <property type="entry name" value="PRPP_SYNTHASE"/>
    <property type="match status" value="1"/>
</dbReference>
<dbReference type="GO" id="GO:0005634">
    <property type="term" value="C:nucleus"/>
    <property type="evidence" value="ECO:0007669"/>
    <property type="project" value="UniProtKB-SubCell"/>
</dbReference>
<evidence type="ECO:0000256" key="20">
    <source>
        <dbReference type="SAM" id="Coils"/>
    </source>
</evidence>
<dbReference type="PROSITE" id="PS00674">
    <property type="entry name" value="AAA"/>
    <property type="match status" value="1"/>
</dbReference>
<keyword evidence="10" id="KW-0547">Nucleotide-binding</keyword>
<evidence type="ECO:0000256" key="7">
    <source>
        <dbReference type="ARBA" id="ARBA00022679"/>
    </source>
</evidence>
<dbReference type="SMART" id="SM01400">
    <property type="entry name" value="Pribosyltran_N"/>
    <property type="match status" value="1"/>
</dbReference>
<dbReference type="Pfam" id="PF13793">
    <property type="entry name" value="Pribosyltran_N"/>
    <property type="match status" value="1"/>
</dbReference>
<comment type="caution">
    <text evidence="22">The sequence shown here is derived from an EMBL/GenBank/DDBJ whole genome shotgun (WGS) entry which is preliminary data.</text>
</comment>
<dbReference type="InterPro" id="IPR029057">
    <property type="entry name" value="PRTase-like"/>
</dbReference>
<keyword evidence="23" id="KW-1185">Reference proteome</keyword>
<dbReference type="InterPro" id="IPR005946">
    <property type="entry name" value="Rib-P_diPkinase"/>
</dbReference>
<keyword evidence="8" id="KW-0479">Metal-binding</keyword>
<evidence type="ECO:0000256" key="9">
    <source>
        <dbReference type="ARBA" id="ARBA00022727"/>
    </source>
</evidence>
<dbReference type="Gene3D" id="2.40.50.140">
    <property type="entry name" value="Nucleic acid-binding proteins"/>
    <property type="match status" value="1"/>
</dbReference>
<keyword evidence="11" id="KW-0418">Kinase</keyword>
<comment type="subcellular location">
    <subcellularLocation>
        <location evidence="2">Cytoplasm</location>
    </subcellularLocation>
    <subcellularLocation>
        <location evidence="1">Nucleus</location>
    </subcellularLocation>
</comment>
<keyword evidence="20" id="KW-0175">Coiled coil</keyword>
<dbReference type="InterPro" id="IPR003593">
    <property type="entry name" value="AAA+_ATPase"/>
</dbReference>
<dbReference type="Pfam" id="PF14572">
    <property type="entry name" value="Pribosyl_synth"/>
    <property type="match status" value="2"/>
</dbReference>
<dbReference type="STRING" id="698492.A0A0E9N8N8"/>
<evidence type="ECO:0000256" key="1">
    <source>
        <dbReference type="ARBA" id="ARBA00004123"/>
    </source>
</evidence>
<evidence type="ECO:0000256" key="8">
    <source>
        <dbReference type="ARBA" id="ARBA00022723"/>
    </source>
</evidence>
<protein>
    <recommendedName>
        <fullName evidence="19">26S proteasome regulatory subunit 8 homolog</fullName>
        <ecNumber evidence="5">2.7.6.1</ecNumber>
    </recommendedName>
</protein>
<dbReference type="FunFam" id="3.40.50.2020:FF:000011">
    <property type="entry name" value="Putative ribose-phosphate pyrophosphokinase 1"/>
    <property type="match status" value="1"/>
</dbReference>
<dbReference type="InterPro" id="IPR000842">
    <property type="entry name" value="PRib_PP_synth_CS"/>
</dbReference>
<evidence type="ECO:0000256" key="10">
    <source>
        <dbReference type="ARBA" id="ARBA00022741"/>
    </source>
</evidence>
<dbReference type="GO" id="GO:0016887">
    <property type="term" value="F:ATP hydrolysis activity"/>
    <property type="evidence" value="ECO:0007669"/>
    <property type="project" value="InterPro"/>
</dbReference>
<evidence type="ECO:0000256" key="14">
    <source>
        <dbReference type="ARBA" id="ARBA00022942"/>
    </source>
</evidence>
<comment type="similarity">
    <text evidence="3">Belongs to the ribose-phosphate pyrophosphokinase family.</text>
</comment>
<keyword evidence="12" id="KW-0067">ATP-binding</keyword>
<dbReference type="GO" id="GO:0009165">
    <property type="term" value="P:nucleotide biosynthetic process"/>
    <property type="evidence" value="ECO:0007669"/>
    <property type="project" value="UniProtKB-KW"/>
</dbReference>
<dbReference type="Pfam" id="PF16450">
    <property type="entry name" value="Prot_ATP_ID_OB_C"/>
    <property type="match status" value="1"/>
</dbReference>
<keyword evidence="15" id="KW-0539">Nucleus</keyword>
<reference evidence="22 23" key="2">
    <citation type="journal article" date="2014" name="J. Gen. Appl. Microbiol.">
        <title>The early diverging ascomycetous budding yeast Saitoella complicata has three histone deacetylases belonging to the Clr6, Hos2, and Rpd3 lineages.</title>
        <authorList>
            <person name="Nishida H."/>
            <person name="Matsumoto T."/>
            <person name="Kondo S."/>
            <person name="Hamamoto M."/>
            <person name="Yoshikawa H."/>
        </authorList>
    </citation>
    <scope>NUCLEOTIDE SEQUENCE [LARGE SCALE GENOMIC DNA]</scope>
    <source>
        <strain evidence="22 23">NRRL Y-17804</strain>
    </source>
</reference>
<evidence type="ECO:0000256" key="4">
    <source>
        <dbReference type="ARBA" id="ARBA00006914"/>
    </source>
</evidence>
<proteinExistence type="inferred from homology"/>
<keyword evidence="13" id="KW-0460">Magnesium</keyword>
<evidence type="ECO:0000256" key="6">
    <source>
        <dbReference type="ARBA" id="ARBA00022490"/>
    </source>
</evidence>
<dbReference type="EC" id="2.7.6.1" evidence="5"/>
<dbReference type="SUPFAM" id="SSF53271">
    <property type="entry name" value="PRTase-like"/>
    <property type="match status" value="1"/>
</dbReference>
<dbReference type="FunFam" id="3.40.50.2020:FF:000005">
    <property type="entry name" value="Ribose-phosphate pyrophosphokinase 1"/>
    <property type="match status" value="1"/>
</dbReference>
<keyword evidence="7" id="KW-0808">Transferase</keyword>
<dbReference type="InterPro" id="IPR032501">
    <property type="entry name" value="Prot_ATP_ID_OB_2nd"/>
</dbReference>
<dbReference type="SMART" id="SM00382">
    <property type="entry name" value="AAA"/>
    <property type="match status" value="1"/>
</dbReference>
<evidence type="ECO:0000313" key="22">
    <source>
        <dbReference type="EMBL" id="GAO46163.1"/>
    </source>
</evidence>
<name>A0A0E9N8N8_SAICN</name>
<dbReference type="InterPro" id="IPR003960">
    <property type="entry name" value="ATPase_AAA_CS"/>
</dbReference>
<evidence type="ECO:0000256" key="17">
    <source>
        <dbReference type="ARBA" id="ARBA00049535"/>
    </source>
</evidence>
<feature type="domain" description="AAA+ ATPase" evidence="21">
    <location>
        <begin position="508"/>
        <end position="648"/>
    </location>
</feature>
<evidence type="ECO:0000256" key="18">
    <source>
        <dbReference type="ARBA" id="ARBA00054815"/>
    </source>
</evidence>
<dbReference type="InterPro" id="IPR000836">
    <property type="entry name" value="PRTase_dom"/>
</dbReference>
<dbReference type="GO" id="GO:0002189">
    <property type="term" value="C:ribose phosphate diphosphokinase complex"/>
    <property type="evidence" value="ECO:0007669"/>
    <property type="project" value="UniProtKB-ARBA"/>
</dbReference>
<dbReference type="NCBIfam" id="TIGR01251">
    <property type="entry name" value="ribP_PPkin"/>
    <property type="match status" value="1"/>
</dbReference>
<dbReference type="FunFam" id="2.40.50.140:FF:000044">
    <property type="entry name" value="26S protease regulatory subunit 8"/>
    <property type="match status" value="1"/>
</dbReference>
<dbReference type="Proteomes" id="UP000033140">
    <property type="component" value="Unassembled WGS sequence"/>
</dbReference>
<evidence type="ECO:0000256" key="2">
    <source>
        <dbReference type="ARBA" id="ARBA00004496"/>
    </source>
</evidence>
<dbReference type="Gene3D" id="3.40.50.300">
    <property type="entry name" value="P-loop containing nucleotide triphosphate hydrolases"/>
    <property type="match status" value="1"/>
</dbReference>
<dbReference type="NCBIfam" id="NF002320">
    <property type="entry name" value="PRK01259.1"/>
    <property type="match status" value="1"/>
</dbReference>
<reference evidence="22 23" key="1">
    <citation type="journal article" date="2011" name="J. Gen. Appl. Microbiol.">
        <title>Draft genome sequencing of the enigmatic yeast Saitoella complicata.</title>
        <authorList>
            <person name="Nishida H."/>
            <person name="Hamamoto M."/>
            <person name="Sugiyama J."/>
        </authorList>
    </citation>
    <scope>NUCLEOTIDE SEQUENCE [LARGE SCALE GENOMIC DNA]</scope>
    <source>
        <strain evidence="22 23">NRRL Y-17804</strain>
    </source>
</reference>
<dbReference type="EMBL" id="BACD03000002">
    <property type="protein sequence ID" value="GAO46163.1"/>
    <property type="molecule type" value="Genomic_DNA"/>
</dbReference>
<dbReference type="InterPro" id="IPR027417">
    <property type="entry name" value="P-loop_NTPase"/>
</dbReference>
<dbReference type="FunFam" id="3.40.50.300:FF:000030">
    <property type="entry name" value="26S protease regulatory subunit 8"/>
    <property type="match status" value="1"/>
</dbReference>
<evidence type="ECO:0000256" key="11">
    <source>
        <dbReference type="ARBA" id="ARBA00022777"/>
    </source>
</evidence>
<dbReference type="CDD" id="cd06223">
    <property type="entry name" value="PRTases_typeI"/>
    <property type="match status" value="1"/>
</dbReference>
<keyword evidence="6" id="KW-0963">Cytoplasm</keyword>
<sequence length="733" mass="81147">MASNSIKIFAGNSHYDLAKLVAERLGLNLSKVNVLKYSNQETAVTIGESVRDEDVFIIQSGSGEINDNLMELLIMVNACKTASARRITAVIPCFPYARQDKKDKSRAPITARLVANMLQTAGCNHVITMDLHASQIQGFFNVPVDNLYAEPSTLRYIREELDYKNAIIVSPDAGGAKRATAIADRLDIGFALIHKERQKANEVSRMVLVGDVRGKIAILVDDMADTCGTLALAAKTLTTNGAKEVYAIVTHGILSGKAIQRINESDLTKVVVTNTVPHEDKKAICPKLATVNIAPTLAEAIRRTHNGESVSFLFSNAPSAYVTKRLRRLPNLKHQRKQLHSVPAIAMHYFPQKVEEAELQIAEKTQNLRRLEAQRNALNAKVRLLREELQLLQEPGSYVGEIVKVMGKKKALVKVHPEGKYVVDIAPDIDVKTLLPTQRVSLRSDNYQLQKVLPKKVDPLVSLMMVEKVPDSTYDMVGGLEKQIKEIKEVIELPVKHPELFESLGIAQPKGVLLYGPPGTGKTLLARAVAHHTDCRFIRVSGSELVQKYIGEGSRMVRELFVMAREHAPSIIFMDEIDSIGSSRTEGGGGGGDSEVQRTMLELLNQLDGFEPTKNIKVIMATNRIDILDPALLRPGRIDRKIEFPPPTVEARADILRIHSRKMNLTRGINLRTIAEKLSGASGAEVKGVCTEAGMYALRERRVHVTQEDFEMAVAKILARSEDRDVSKQRLFK</sequence>
<comment type="function">
    <text evidence="16">The 26S proteasome is involved in the ATP-dependent degradation of ubiquitinated proteins. The regulatory (or ATPase) complex confers ATP dependency and substrate specificity to the 26S complex.</text>
</comment>
<comment type="similarity">
    <text evidence="4">Belongs to the AAA ATPase family.</text>
</comment>
<evidence type="ECO:0000313" key="23">
    <source>
        <dbReference type="Proteomes" id="UP000033140"/>
    </source>
</evidence>
<dbReference type="Gene3D" id="3.40.50.2020">
    <property type="match status" value="2"/>
</dbReference>
<comment type="catalytic activity">
    <reaction evidence="17">
        <text>D-ribose 5-phosphate + ATP = 5-phospho-alpha-D-ribose 1-diphosphate + AMP + H(+)</text>
        <dbReference type="Rhea" id="RHEA:15609"/>
        <dbReference type="ChEBI" id="CHEBI:15378"/>
        <dbReference type="ChEBI" id="CHEBI:30616"/>
        <dbReference type="ChEBI" id="CHEBI:58017"/>
        <dbReference type="ChEBI" id="CHEBI:78346"/>
        <dbReference type="ChEBI" id="CHEBI:456215"/>
        <dbReference type="EC" id="2.7.6.1"/>
    </reaction>
</comment>
<dbReference type="InterPro" id="IPR029099">
    <property type="entry name" value="Pribosyltran_N"/>
</dbReference>
<dbReference type="GO" id="GO:0005737">
    <property type="term" value="C:cytoplasm"/>
    <property type="evidence" value="ECO:0007669"/>
    <property type="project" value="UniProtKB-SubCell"/>
</dbReference>
<dbReference type="InterPro" id="IPR050221">
    <property type="entry name" value="26S_Proteasome_ATPase"/>
</dbReference>
<evidence type="ECO:0000256" key="13">
    <source>
        <dbReference type="ARBA" id="ARBA00022842"/>
    </source>
</evidence>
<dbReference type="GO" id="GO:0004749">
    <property type="term" value="F:ribose phosphate diphosphokinase activity"/>
    <property type="evidence" value="ECO:0007669"/>
    <property type="project" value="UniProtKB-EC"/>
</dbReference>
<evidence type="ECO:0000256" key="12">
    <source>
        <dbReference type="ARBA" id="ARBA00022840"/>
    </source>
</evidence>
<dbReference type="GO" id="GO:0006015">
    <property type="term" value="P:5-phosphoribose 1-diphosphate biosynthetic process"/>
    <property type="evidence" value="ECO:0007669"/>
    <property type="project" value="UniProtKB-ARBA"/>
</dbReference>
<dbReference type="Pfam" id="PF00004">
    <property type="entry name" value="AAA"/>
    <property type="match status" value="1"/>
</dbReference>
<dbReference type="CDD" id="cd19502">
    <property type="entry name" value="RecA-like_PAN_like"/>
    <property type="match status" value="1"/>
</dbReference>
<dbReference type="GO" id="GO:0009156">
    <property type="term" value="P:ribonucleoside monophosphate biosynthetic process"/>
    <property type="evidence" value="ECO:0007669"/>
    <property type="project" value="InterPro"/>
</dbReference>
<reference evidence="22 23" key="3">
    <citation type="journal article" date="2015" name="Genome Announc.">
        <title>Draft Genome Sequence of the Archiascomycetous Yeast Saitoella complicata.</title>
        <authorList>
            <person name="Yamauchi K."/>
            <person name="Kondo S."/>
            <person name="Hamamoto M."/>
            <person name="Takahashi Y."/>
            <person name="Ogura Y."/>
            <person name="Hayashi T."/>
            <person name="Nishida H."/>
        </authorList>
    </citation>
    <scope>NUCLEOTIDE SEQUENCE [LARGE SCALE GENOMIC DNA]</scope>
    <source>
        <strain evidence="22 23">NRRL Y-17804</strain>
    </source>
</reference>
<dbReference type="AlphaFoldDB" id="A0A0E9N8N8"/>
<evidence type="ECO:0000256" key="5">
    <source>
        <dbReference type="ARBA" id="ARBA00013247"/>
    </source>
</evidence>
<dbReference type="FunFam" id="1.10.8.60:FF:000006">
    <property type="entry name" value="26S protease regulatory subunit 8"/>
    <property type="match status" value="1"/>
</dbReference>
<evidence type="ECO:0000256" key="15">
    <source>
        <dbReference type="ARBA" id="ARBA00023242"/>
    </source>
</evidence>
<dbReference type="Pfam" id="PF17862">
    <property type="entry name" value="AAA_lid_3"/>
    <property type="match status" value="1"/>
</dbReference>
<dbReference type="InterPro" id="IPR012340">
    <property type="entry name" value="NA-bd_OB-fold"/>
</dbReference>
<dbReference type="GO" id="GO:0005524">
    <property type="term" value="F:ATP binding"/>
    <property type="evidence" value="ECO:0007669"/>
    <property type="project" value="UniProtKB-KW"/>
</dbReference>
<keyword evidence="9" id="KW-0545">Nucleotide biosynthesis</keyword>
<dbReference type="GO" id="GO:0008540">
    <property type="term" value="C:proteasome regulatory particle, base subcomplex"/>
    <property type="evidence" value="ECO:0007669"/>
    <property type="project" value="UniProtKB-ARBA"/>
</dbReference>
<evidence type="ECO:0000259" key="21">
    <source>
        <dbReference type="SMART" id="SM00382"/>
    </source>
</evidence>